<dbReference type="SUPFAM" id="SSF52047">
    <property type="entry name" value="RNI-like"/>
    <property type="match status" value="1"/>
</dbReference>
<dbReference type="InterPro" id="IPR001611">
    <property type="entry name" value="Leu-rich_rpt"/>
</dbReference>
<gene>
    <name evidence="5" type="ORF">GCM10009682_02930</name>
</gene>
<reference evidence="6" key="1">
    <citation type="journal article" date="2019" name="Int. J. Syst. Evol. Microbiol.">
        <title>The Global Catalogue of Microorganisms (GCM) 10K type strain sequencing project: providing services to taxonomists for standard genome sequencing and annotation.</title>
        <authorList>
            <consortium name="The Broad Institute Genomics Platform"/>
            <consortium name="The Broad Institute Genome Sequencing Center for Infectious Disease"/>
            <person name="Wu L."/>
            <person name="Ma J."/>
        </authorList>
    </citation>
    <scope>NUCLEOTIDE SEQUENCE [LARGE SCALE GENOMIC DNA]</scope>
    <source>
        <strain evidence="6">JCM 13250</strain>
    </source>
</reference>
<evidence type="ECO:0000313" key="5">
    <source>
        <dbReference type="EMBL" id="GAA1784165.1"/>
    </source>
</evidence>
<evidence type="ECO:0000256" key="1">
    <source>
        <dbReference type="ARBA" id="ARBA00022468"/>
    </source>
</evidence>
<dbReference type="PANTHER" id="PTHR24113">
    <property type="entry name" value="RAN GTPASE-ACTIVATING PROTEIN 1"/>
    <property type="match status" value="1"/>
</dbReference>
<dbReference type="RefSeq" id="WP_344125314.1">
    <property type="nucleotide sequence ID" value="NZ_BAAALT010000003.1"/>
</dbReference>
<keyword evidence="6" id="KW-1185">Reference proteome</keyword>
<protein>
    <recommendedName>
        <fullName evidence="7">Gala protein</fullName>
    </recommendedName>
</protein>
<evidence type="ECO:0000256" key="3">
    <source>
        <dbReference type="ARBA" id="ARBA00022737"/>
    </source>
</evidence>
<keyword evidence="2" id="KW-0433">Leucine-rich repeat</keyword>
<organism evidence="5 6">
    <name type="scientific">Luedemannella flava</name>
    <dbReference type="NCBI Taxonomy" id="349316"/>
    <lineage>
        <taxon>Bacteria</taxon>
        <taxon>Bacillati</taxon>
        <taxon>Actinomycetota</taxon>
        <taxon>Actinomycetes</taxon>
        <taxon>Micromonosporales</taxon>
        <taxon>Micromonosporaceae</taxon>
        <taxon>Luedemannella</taxon>
    </lineage>
</organism>
<sequence>MVSEPVPVRCPAPLTHTGADHDRELDPLVARLDDPAPVPDALTFPRGTLQPDGRLDLCKQALSPLDARRIIPVAVGSPHTAHLLLGTNSLGAAGVAVLADALGADHGVRTLYLGCNHIDAPGLAPLVDRIATDDTVRALWLKRNPIGDAGVAAIAGALAGNATVRTLDLTNTGLSVTGLRALVDALRDRATPMERLYLGGNGLGPEAGELLADLLRHAGVNELYLAAGRLGDAGAAAVARALADRAGSDRRVVLGLGGNGLTPAGVRSLAARLTALSTLDLARPPSSLALAAEDNTVGDEGAAAPATALPGSGLRRLDLRNTGVTGRGARLLVAALDAGTDLELLGLGTGVPRRLKRVAAVALRPATPAPEDIMAIASVYR</sequence>
<dbReference type="PANTHER" id="PTHR24113:SF12">
    <property type="entry name" value="RAN GTPASE-ACTIVATING PROTEIN 1"/>
    <property type="match status" value="1"/>
</dbReference>
<evidence type="ECO:0008006" key="7">
    <source>
        <dbReference type="Google" id="ProtNLM"/>
    </source>
</evidence>
<evidence type="ECO:0000313" key="6">
    <source>
        <dbReference type="Proteomes" id="UP001500218"/>
    </source>
</evidence>
<dbReference type="EMBL" id="BAAALT010000003">
    <property type="protein sequence ID" value="GAA1784165.1"/>
    <property type="molecule type" value="Genomic_DNA"/>
</dbReference>
<keyword evidence="3" id="KW-0677">Repeat</keyword>
<dbReference type="InterPro" id="IPR027038">
    <property type="entry name" value="RanGap"/>
</dbReference>
<feature type="region of interest" description="Disordered" evidence="4">
    <location>
        <begin position="1"/>
        <end position="23"/>
    </location>
</feature>
<evidence type="ECO:0000256" key="4">
    <source>
        <dbReference type="SAM" id="MobiDB-lite"/>
    </source>
</evidence>
<dbReference type="InterPro" id="IPR032675">
    <property type="entry name" value="LRR_dom_sf"/>
</dbReference>
<dbReference type="Gene3D" id="3.80.10.10">
    <property type="entry name" value="Ribonuclease Inhibitor"/>
    <property type="match status" value="2"/>
</dbReference>
<proteinExistence type="predicted"/>
<accession>A0ABP4XM12</accession>
<dbReference type="Pfam" id="PF13516">
    <property type="entry name" value="LRR_6"/>
    <property type="match status" value="2"/>
</dbReference>
<dbReference type="SMART" id="SM00368">
    <property type="entry name" value="LRR_RI"/>
    <property type="match status" value="8"/>
</dbReference>
<keyword evidence="1" id="KW-0343">GTPase activation</keyword>
<comment type="caution">
    <text evidence="5">The sequence shown here is derived from an EMBL/GenBank/DDBJ whole genome shotgun (WGS) entry which is preliminary data.</text>
</comment>
<dbReference type="Proteomes" id="UP001500218">
    <property type="component" value="Unassembled WGS sequence"/>
</dbReference>
<name>A0ABP4XM12_9ACTN</name>
<evidence type="ECO:0000256" key="2">
    <source>
        <dbReference type="ARBA" id="ARBA00022614"/>
    </source>
</evidence>